<protein>
    <recommendedName>
        <fullName evidence="3">AAC(3) family N-acetyltransferase</fullName>
    </recommendedName>
</protein>
<evidence type="ECO:0008006" key="3">
    <source>
        <dbReference type="Google" id="ProtNLM"/>
    </source>
</evidence>
<proteinExistence type="predicted"/>
<dbReference type="Proteomes" id="UP000196084">
    <property type="component" value="Unassembled WGS sequence"/>
</dbReference>
<dbReference type="EMBL" id="MWPH01000001">
    <property type="protein sequence ID" value="OVE85529.1"/>
    <property type="molecule type" value="Genomic_DNA"/>
</dbReference>
<reference evidence="1 2" key="1">
    <citation type="submission" date="2017-02" db="EMBL/GenBank/DDBJ databases">
        <title>Natronthermophilus aegyptiacus gen. nov.,sp. nov., an aerobic, extremely halophilic alkalithermophilic archaeon isolated from the athalassohaline Wadi An Natrun, Egypt.</title>
        <authorList>
            <person name="Zhao B."/>
        </authorList>
    </citation>
    <scope>NUCLEOTIDE SEQUENCE [LARGE SCALE GENOMIC DNA]</scope>
    <source>
        <strain evidence="1 2">CGMCC 1.3597</strain>
    </source>
</reference>
<evidence type="ECO:0000313" key="2">
    <source>
        <dbReference type="Proteomes" id="UP000196084"/>
    </source>
</evidence>
<dbReference type="GO" id="GO:0008080">
    <property type="term" value="F:N-acetyltransferase activity"/>
    <property type="evidence" value="ECO:0007669"/>
    <property type="project" value="InterPro"/>
</dbReference>
<dbReference type="OrthoDB" id="231503at2157"/>
<sequence length="267" mass="30579">MTELGHLPRTLWCTGKYFVKKKTGSETVGRVDPALFEQLLSQYDEDVVFVHAGLSDVSDAFETDPYEFLFDRLTDQFESVLAPGFTPSFRDTREYDKRDSVPQIGAFSRCFLEDAQYRTDDAIHSILVHGSYRFDDCDHHDTFGEDGCFAKLDDDNVLVVNVGTPWLISTQLHYIEMTSDPPYAELADTDGTIHYPDGESRQITQTSFDKNEYVYYWNREKIREDAKAAGVLDYSSLNGLDVMAFRANDLSQFLEPKLEADPYYLVQ</sequence>
<dbReference type="AlphaFoldDB" id="A0A202EBB3"/>
<dbReference type="GO" id="GO:0046677">
    <property type="term" value="P:response to antibiotic"/>
    <property type="evidence" value="ECO:0007669"/>
    <property type="project" value="InterPro"/>
</dbReference>
<comment type="caution">
    <text evidence="1">The sequence shown here is derived from an EMBL/GenBank/DDBJ whole genome shotgun (WGS) entry which is preliminary data.</text>
</comment>
<organism evidence="1 2">
    <name type="scientific">Natronolimnobius baerhuensis</name>
    <dbReference type="NCBI Taxonomy" id="253108"/>
    <lineage>
        <taxon>Archaea</taxon>
        <taxon>Methanobacteriati</taxon>
        <taxon>Methanobacteriota</taxon>
        <taxon>Stenosarchaea group</taxon>
        <taxon>Halobacteria</taxon>
        <taxon>Halobacteriales</taxon>
        <taxon>Natrialbaceae</taxon>
        <taxon>Natronolimnobius</taxon>
    </lineage>
</organism>
<dbReference type="InterPro" id="IPR028345">
    <property type="entry name" value="Antibiotic_NAT-like"/>
</dbReference>
<gene>
    <name evidence="1" type="ORF">B2G88_01515</name>
</gene>
<keyword evidence="2" id="KW-1185">Reference proteome</keyword>
<dbReference type="InterPro" id="IPR003679">
    <property type="entry name" value="Amioglycoside_AcTrfase"/>
</dbReference>
<dbReference type="RefSeq" id="WP_054864043.1">
    <property type="nucleotide sequence ID" value="NZ_MWPH01000001.1"/>
</dbReference>
<dbReference type="SUPFAM" id="SSF110710">
    <property type="entry name" value="TTHA0583/YokD-like"/>
    <property type="match status" value="1"/>
</dbReference>
<evidence type="ECO:0000313" key="1">
    <source>
        <dbReference type="EMBL" id="OVE85529.1"/>
    </source>
</evidence>
<name>A0A202EBB3_9EURY</name>
<accession>A0A202EBB3</accession>
<dbReference type="Pfam" id="PF02522">
    <property type="entry name" value="Antibiotic_NAT"/>
    <property type="match status" value="1"/>
</dbReference>